<evidence type="ECO:0000313" key="7">
    <source>
        <dbReference type="EMBL" id="QGT50314.1"/>
    </source>
</evidence>
<reference evidence="7" key="1">
    <citation type="journal article" date="2020" name="J. ISSAAS">
        <title>Lactobacilli and other gastrointestinal microbiota of Peromyscus leucopus, reservoir host for agents of Lyme disease and other zoonoses in North America.</title>
        <authorList>
            <person name="Milovic A."/>
            <person name="Bassam K."/>
            <person name="Shao H."/>
            <person name="Chatzistamou I."/>
            <person name="Tufts D.M."/>
            <person name="Diuk-Wasser M."/>
            <person name="Barbour A.G."/>
        </authorList>
    </citation>
    <scope>NUCLEOTIDE SEQUENCE</scope>
    <source>
        <strain evidence="7">LL4</strain>
    </source>
</reference>
<comment type="subcellular location">
    <subcellularLocation>
        <location evidence="1">Membrane</location>
    </subcellularLocation>
</comment>
<dbReference type="GO" id="GO:0016020">
    <property type="term" value="C:membrane"/>
    <property type="evidence" value="ECO:0007669"/>
    <property type="project" value="UniProtKB-SubCell"/>
</dbReference>
<keyword evidence="5" id="KW-0472">Membrane</keyword>
<evidence type="ECO:0000256" key="5">
    <source>
        <dbReference type="ARBA" id="ARBA00023136"/>
    </source>
</evidence>
<dbReference type="CDD" id="cd09912">
    <property type="entry name" value="DLP_2"/>
    <property type="match status" value="1"/>
</dbReference>
<name>A0A650EN86_9HELI</name>
<feature type="domain" description="Dynamin N-terminal" evidence="6">
    <location>
        <begin position="189"/>
        <end position="387"/>
    </location>
</feature>
<dbReference type="SUPFAM" id="SSF52540">
    <property type="entry name" value="P-loop containing nucleoside triphosphate hydrolases"/>
    <property type="match status" value="1"/>
</dbReference>
<evidence type="ECO:0000259" key="6">
    <source>
        <dbReference type="Pfam" id="PF00350"/>
    </source>
</evidence>
<protein>
    <submittedName>
        <fullName evidence="7">ATP-binding protein</fullName>
    </submittedName>
</protein>
<proteinExistence type="predicted"/>
<dbReference type="Pfam" id="PF00350">
    <property type="entry name" value="Dynamin_N"/>
    <property type="match status" value="1"/>
</dbReference>
<dbReference type="GO" id="GO:0005524">
    <property type="term" value="F:ATP binding"/>
    <property type="evidence" value="ECO:0007669"/>
    <property type="project" value="UniProtKB-KW"/>
</dbReference>
<keyword evidence="7" id="KW-0067">ATP-binding</keyword>
<dbReference type="AlphaFoldDB" id="A0A650EN86"/>
<keyword evidence="2" id="KW-0547">Nucleotide-binding</keyword>
<dbReference type="InterPro" id="IPR027094">
    <property type="entry name" value="Mitofusin_fam"/>
</dbReference>
<accession>A0A650EN86</accession>
<dbReference type="EMBL" id="MN577568">
    <property type="protein sequence ID" value="QGT50314.1"/>
    <property type="molecule type" value="Genomic_DNA"/>
</dbReference>
<dbReference type="GO" id="GO:0003924">
    <property type="term" value="F:GTPase activity"/>
    <property type="evidence" value="ECO:0007669"/>
    <property type="project" value="InterPro"/>
</dbReference>
<dbReference type="Gene3D" id="3.40.50.300">
    <property type="entry name" value="P-loop containing nucleotide triphosphate hydrolases"/>
    <property type="match status" value="1"/>
</dbReference>
<keyword evidence="4" id="KW-0342">GTP-binding</keyword>
<dbReference type="GO" id="GO:0005525">
    <property type="term" value="F:GTP binding"/>
    <property type="evidence" value="ECO:0007669"/>
    <property type="project" value="UniProtKB-KW"/>
</dbReference>
<evidence type="ECO:0000256" key="4">
    <source>
        <dbReference type="ARBA" id="ARBA00023134"/>
    </source>
</evidence>
<organism evidence="7">
    <name type="scientific">uncultured Helicobacter sp</name>
    <dbReference type="NCBI Taxonomy" id="175537"/>
    <lineage>
        <taxon>Bacteria</taxon>
        <taxon>Pseudomonadati</taxon>
        <taxon>Campylobacterota</taxon>
        <taxon>Epsilonproteobacteria</taxon>
        <taxon>Campylobacterales</taxon>
        <taxon>Helicobacteraceae</taxon>
        <taxon>Helicobacter</taxon>
        <taxon>environmental samples</taxon>
    </lineage>
</organism>
<sequence length="776" mass="87573">MTLSQAFFHTIYALATPDIKPLERINIPPEIIASPQSLAILLSLNNDNFALYSQTPSFLQIFSHLKDSNPKIPLELTLQTIQTLQYQLLESLQEQHIHFEELLPHFVQLNLATILSNDEIQNLASLSQRAAPTHTESDSNNAQIQQMSLKTLNQNFHTLSLALTHLLPQSLQDKLESITNDLQHQKFSIGITGVLSAGKSTFLNALLGEEILGSSSVPETANLTILRFGETMHARVHFWKEEQWSELHHLSQHDTNIKAFLEESENIFGTSLKEYITKEGATRDIQASELATYTSANHPSKFCNLIQEVELFTPLKFLQNGVEIVDTPGLDDPITKREEITRDYIQKCDLLIHIMNASCAATQIDIDFILESLLEQNISRLLVVLTRIDLLTPKELQASLDYTKQSLITQLKKAHYKGDIQAVIERIDFIPLAGYTALLYRTNREQEAAQSGISLQQSGILAIENYLDKMLLGEDSLKHKDILYLAYKAMEKLTQEALDLLTLKSKLLNTDKAELENFIAQVSAQNEELSHSLLNLKNHFESQLDELKAFLVSLEHFIDNTLESAKNQLKDTFFGDIAYAYAQGQKPSSESLSPMIEVGIKDCFANVGREYKYKLGKKIAQLTQIGEQSIQETQALAKLQPPHIHFQLTKEQLTQSTHTLLQALPSLIQSHSKSNQNALSIKLDALFGEAFAHFGNRCREKSIEIKEAFLTYFDSIALVHQSHIQSQIDHKQAILDDALKQKDCSDVENLKNTLLSQQTQLENIHTQILSHLQSLT</sequence>
<evidence type="ECO:0000256" key="3">
    <source>
        <dbReference type="ARBA" id="ARBA00022801"/>
    </source>
</evidence>
<dbReference type="InterPro" id="IPR027417">
    <property type="entry name" value="P-loop_NTPase"/>
</dbReference>
<keyword evidence="3" id="KW-0378">Hydrolase</keyword>
<dbReference type="PANTHER" id="PTHR10465">
    <property type="entry name" value="TRANSMEMBRANE GTPASE FZO1"/>
    <property type="match status" value="1"/>
</dbReference>
<evidence type="ECO:0000256" key="1">
    <source>
        <dbReference type="ARBA" id="ARBA00004370"/>
    </source>
</evidence>
<dbReference type="PANTHER" id="PTHR10465:SF0">
    <property type="entry name" value="SARCALUMENIN"/>
    <property type="match status" value="1"/>
</dbReference>
<evidence type="ECO:0000256" key="2">
    <source>
        <dbReference type="ARBA" id="ARBA00022741"/>
    </source>
</evidence>
<dbReference type="InterPro" id="IPR045063">
    <property type="entry name" value="Dynamin_N"/>
</dbReference>
<gene>
    <name evidence="7" type="ORF">Helico6505_1460</name>
</gene>